<feature type="domain" description="Alpha/beta hydrolase fold-5" evidence="1">
    <location>
        <begin position="70"/>
        <end position="233"/>
    </location>
</feature>
<dbReference type="Gene3D" id="3.40.50.1820">
    <property type="entry name" value="alpha/beta hydrolase"/>
    <property type="match status" value="1"/>
</dbReference>
<proteinExistence type="predicted"/>
<protein>
    <submittedName>
        <fullName evidence="2">Pimeloyl-ACP methyl ester carboxylesterase</fullName>
    </submittedName>
</protein>
<keyword evidence="3" id="KW-1185">Reference proteome</keyword>
<dbReference type="InterPro" id="IPR029059">
    <property type="entry name" value="AB_hydrolase_5"/>
</dbReference>
<evidence type="ECO:0000259" key="1">
    <source>
        <dbReference type="Pfam" id="PF12695"/>
    </source>
</evidence>
<dbReference type="InterPro" id="IPR029058">
    <property type="entry name" value="AB_hydrolase_fold"/>
</dbReference>
<dbReference type="RefSeq" id="WP_210090345.1">
    <property type="nucleotide sequence ID" value="NZ_JAGGKG010000018.1"/>
</dbReference>
<name>A0ABS4FVY3_9BACL</name>
<dbReference type="Pfam" id="PF12695">
    <property type="entry name" value="Abhydrolase_5"/>
    <property type="match status" value="1"/>
</dbReference>
<accession>A0ABS4FVY3</accession>
<evidence type="ECO:0000313" key="3">
    <source>
        <dbReference type="Proteomes" id="UP001519272"/>
    </source>
</evidence>
<evidence type="ECO:0000313" key="2">
    <source>
        <dbReference type="EMBL" id="MBP1906746.1"/>
    </source>
</evidence>
<dbReference type="SUPFAM" id="SSF53474">
    <property type="entry name" value="alpha/beta-Hydrolases"/>
    <property type="match status" value="1"/>
</dbReference>
<organism evidence="2 3">
    <name type="scientific">Paenibacillus turicensis</name>
    <dbReference type="NCBI Taxonomy" id="160487"/>
    <lineage>
        <taxon>Bacteria</taxon>
        <taxon>Bacillati</taxon>
        <taxon>Bacillota</taxon>
        <taxon>Bacilli</taxon>
        <taxon>Bacillales</taxon>
        <taxon>Paenibacillaceae</taxon>
        <taxon>Paenibacillus</taxon>
    </lineage>
</organism>
<gene>
    <name evidence="2" type="ORF">J2Z32_003410</name>
</gene>
<dbReference type="Proteomes" id="UP001519272">
    <property type="component" value="Unassembled WGS sequence"/>
</dbReference>
<dbReference type="EMBL" id="JAGGKG010000018">
    <property type="protein sequence ID" value="MBP1906746.1"/>
    <property type="molecule type" value="Genomic_DNA"/>
</dbReference>
<sequence>MIKKVFTFKWWKVFLLLLLLLVIGGAIYLQPYQPEPIALQAMQMKQEEGIAIEEQSHWISFTPIHPVEPAIIFYPGGLVDEKAYAPFANALAQSGHPTYIVKMPLDLAVLAGDRAEEIVKKESYQQYVIGGHSLGGVMAARYTVSNPDKISGLFFLGSYADEKGSLANMKLPVLSIVASNDKVLNWTRYEESKVNLPTNTKFEQIEGGNHSQFGSYGFQKGDGAATISGEQQMKQIVDNILQWLP</sequence>
<reference evidence="2 3" key="1">
    <citation type="submission" date="2021-03" db="EMBL/GenBank/DDBJ databases">
        <title>Genomic Encyclopedia of Type Strains, Phase IV (KMG-IV): sequencing the most valuable type-strain genomes for metagenomic binning, comparative biology and taxonomic classification.</title>
        <authorList>
            <person name="Goeker M."/>
        </authorList>
    </citation>
    <scope>NUCLEOTIDE SEQUENCE [LARGE SCALE GENOMIC DNA]</scope>
    <source>
        <strain evidence="2 3">DSM 14349</strain>
    </source>
</reference>
<comment type="caution">
    <text evidence="2">The sequence shown here is derived from an EMBL/GenBank/DDBJ whole genome shotgun (WGS) entry which is preliminary data.</text>
</comment>